<keyword evidence="3" id="KW-1185">Reference proteome</keyword>
<dbReference type="Proteomes" id="UP000729402">
    <property type="component" value="Unassembled WGS sequence"/>
</dbReference>
<proteinExistence type="predicted"/>
<dbReference type="EMBL" id="JAAALK010000082">
    <property type="protein sequence ID" value="KAG8087357.1"/>
    <property type="molecule type" value="Genomic_DNA"/>
</dbReference>
<evidence type="ECO:0000313" key="3">
    <source>
        <dbReference type="Proteomes" id="UP000729402"/>
    </source>
</evidence>
<accession>A0A8J6BFZ6</accession>
<protein>
    <submittedName>
        <fullName evidence="2">Uncharacterized protein</fullName>
    </submittedName>
</protein>
<reference evidence="2" key="2">
    <citation type="submission" date="2021-02" db="EMBL/GenBank/DDBJ databases">
        <authorList>
            <person name="Kimball J.A."/>
            <person name="Haas M.W."/>
            <person name="Macchietto M."/>
            <person name="Kono T."/>
            <person name="Duquette J."/>
            <person name="Shao M."/>
        </authorList>
    </citation>
    <scope>NUCLEOTIDE SEQUENCE</scope>
    <source>
        <tissue evidence="2">Fresh leaf tissue</tissue>
    </source>
</reference>
<feature type="region of interest" description="Disordered" evidence="1">
    <location>
        <begin position="25"/>
        <end position="49"/>
    </location>
</feature>
<sequence length="80" mass="9254">MAFGNTSAYATWRRARHDRAGWILGRRPPRRADGSPPRTELREIEPKSPDVYDENKVQILSCLLLHENLTRSKPREDLGQ</sequence>
<comment type="caution">
    <text evidence="2">The sequence shown here is derived from an EMBL/GenBank/DDBJ whole genome shotgun (WGS) entry which is preliminary data.</text>
</comment>
<evidence type="ECO:0000313" key="2">
    <source>
        <dbReference type="EMBL" id="KAG8087357.1"/>
    </source>
</evidence>
<gene>
    <name evidence="2" type="ORF">GUJ93_ZPchr0010g9019</name>
</gene>
<feature type="compositionally biased region" description="Basic and acidic residues" evidence="1">
    <location>
        <begin position="39"/>
        <end position="49"/>
    </location>
</feature>
<name>A0A8J6BFZ6_ZIZPA</name>
<evidence type="ECO:0000256" key="1">
    <source>
        <dbReference type="SAM" id="MobiDB-lite"/>
    </source>
</evidence>
<reference evidence="2" key="1">
    <citation type="journal article" date="2021" name="bioRxiv">
        <title>Whole Genome Assembly and Annotation of Northern Wild Rice, Zizania palustris L., Supports a Whole Genome Duplication in the Zizania Genus.</title>
        <authorList>
            <person name="Haas M."/>
            <person name="Kono T."/>
            <person name="Macchietto M."/>
            <person name="Millas R."/>
            <person name="McGilp L."/>
            <person name="Shao M."/>
            <person name="Duquette J."/>
            <person name="Hirsch C.N."/>
            <person name="Kimball J."/>
        </authorList>
    </citation>
    <scope>NUCLEOTIDE SEQUENCE</scope>
    <source>
        <tissue evidence="2">Fresh leaf tissue</tissue>
    </source>
</reference>
<dbReference type="AlphaFoldDB" id="A0A8J6BFZ6"/>
<organism evidence="2 3">
    <name type="scientific">Zizania palustris</name>
    <name type="common">Northern wild rice</name>
    <dbReference type="NCBI Taxonomy" id="103762"/>
    <lineage>
        <taxon>Eukaryota</taxon>
        <taxon>Viridiplantae</taxon>
        <taxon>Streptophyta</taxon>
        <taxon>Embryophyta</taxon>
        <taxon>Tracheophyta</taxon>
        <taxon>Spermatophyta</taxon>
        <taxon>Magnoliopsida</taxon>
        <taxon>Liliopsida</taxon>
        <taxon>Poales</taxon>
        <taxon>Poaceae</taxon>
        <taxon>BOP clade</taxon>
        <taxon>Oryzoideae</taxon>
        <taxon>Oryzeae</taxon>
        <taxon>Zizaniinae</taxon>
        <taxon>Zizania</taxon>
    </lineage>
</organism>